<evidence type="ECO:0000313" key="2">
    <source>
        <dbReference type="EMBL" id="NYG36281.1"/>
    </source>
</evidence>
<gene>
    <name evidence="2" type="ORF">BJY28_000750</name>
</gene>
<dbReference type="RefSeq" id="WP_179461813.1">
    <property type="nucleotide sequence ID" value="NZ_JACBZX010000001.1"/>
</dbReference>
<keyword evidence="3" id="KW-1185">Reference proteome</keyword>
<organism evidence="2 3">
    <name type="scientific">Janibacter alkaliphilus</name>
    <dbReference type="NCBI Taxonomy" id="1069963"/>
    <lineage>
        <taxon>Bacteria</taxon>
        <taxon>Bacillati</taxon>
        <taxon>Actinomycetota</taxon>
        <taxon>Actinomycetes</taxon>
        <taxon>Micrococcales</taxon>
        <taxon>Intrasporangiaceae</taxon>
        <taxon>Janibacter</taxon>
    </lineage>
</organism>
<protein>
    <submittedName>
        <fullName evidence="2">Uncharacterized protein</fullName>
    </submittedName>
</protein>
<reference evidence="2 3" key="1">
    <citation type="submission" date="2020-07" db="EMBL/GenBank/DDBJ databases">
        <title>Sequencing the genomes of 1000 actinobacteria strains.</title>
        <authorList>
            <person name="Klenk H.-P."/>
        </authorList>
    </citation>
    <scope>NUCLEOTIDE SEQUENCE [LARGE SCALE GENOMIC DNA]</scope>
    <source>
        <strain evidence="2 3">DSM 24723</strain>
    </source>
</reference>
<feature type="region of interest" description="Disordered" evidence="1">
    <location>
        <begin position="177"/>
        <end position="253"/>
    </location>
</feature>
<feature type="region of interest" description="Disordered" evidence="1">
    <location>
        <begin position="301"/>
        <end position="329"/>
    </location>
</feature>
<proteinExistence type="predicted"/>
<name>A0A852XCS9_9MICO</name>
<accession>A0A852XCS9</accession>
<evidence type="ECO:0000256" key="1">
    <source>
        <dbReference type="SAM" id="MobiDB-lite"/>
    </source>
</evidence>
<dbReference type="AlphaFoldDB" id="A0A852XCS9"/>
<feature type="compositionally biased region" description="Low complexity" evidence="1">
    <location>
        <begin position="191"/>
        <end position="213"/>
    </location>
</feature>
<evidence type="ECO:0000313" key="3">
    <source>
        <dbReference type="Proteomes" id="UP000592181"/>
    </source>
</evidence>
<dbReference type="Proteomes" id="UP000592181">
    <property type="component" value="Unassembled WGS sequence"/>
</dbReference>
<sequence length="329" mass="34048">MSDDGADDLTLERAVDELYGAPLPDFVTTRTRLAARAKEQGASGLAREITALRKPTVVAWLLNQVTRREPEALELVQHVGHRMRVATAAGDTEALRGLRGEREAAIIGLVAAVADVAEDDGRSLSAGAEDEVRSTVVAALASEESSDALASGALLRALSYAGFGEVELDDAVAARLDGRTPRGRAHPSTGASPGRRAPSRRSPSSYAPSRKSPGSCAPTGAGPGEGGDGDPAGDELATADGGSTTDGAEAPDGALAERIDAAERERAAAGLRLEEAQQAHDAARRRTKDLRALLASARDAEQAAHDEAAAARRALDEAEDALDEARRGD</sequence>
<dbReference type="EMBL" id="JACBZX010000001">
    <property type="protein sequence ID" value="NYG36281.1"/>
    <property type="molecule type" value="Genomic_DNA"/>
</dbReference>
<comment type="caution">
    <text evidence="2">The sequence shown here is derived from an EMBL/GenBank/DDBJ whole genome shotgun (WGS) entry which is preliminary data.</text>
</comment>
<feature type="compositionally biased region" description="Basic and acidic residues" evidence="1">
    <location>
        <begin position="301"/>
        <end position="316"/>
    </location>
</feature>